<proteinExistence type="predicted"/>
<dbReference type="STRING" id="1038014.SAMN04487910_1573"/>
<sequence>MSQILKHLLLILGIFSSSLSLITAQQIAEEVNPPNHIKTIQLFGSEEFSGTPILKLGEPLHIRFDDINGDEVDYYYKITHYNFDWTPSVLYKNEYLNGFDDIRIVNYENSFNTLQMYSNYTLRIPNEDTKGLKVSGNYMIEIYDEDDEIVFSRKFIVYESTTSIKVYTKRSRNLKYIDTRQSVQFEINSPTEILKNPKRNLKTLVIQNNDLKNAITDLVPQFTIANSLVYKYDVESSFWGGNEYLFFDSKEVRSTTANIRSIDLQNIYHNYLYTDIVRANRIYTYYPDINGSFVVRNLRAENSNTEADYVWMHFSLECYEPLNGGEIHLYGNFNNYTTDASTRLTYDKENGVYTGKKLFKQGFNNYKYVLVKQDGTIDPGFISGNFDETENEYMIIPYYRAPGARYDRAIGKGIGNSRNITN</sequence>
<dbReference type="EMBL" id="FOAB01000003">
    <property type="protein sequence ID" value="SEL05420.1"/>
    <property type="molecule type" value="Genomic_DNA"/>
</dbReference>
<dbReference type="Proteomes" id="UP000198521">
    <property type="component" value="Unassembled WGS sequence"/>
</dbReference>
<dbReference type="OrthoDB" id="1522602at2"/>
<organism evidence="2 3">
    <name type="scientific">Aquimarina amphilecti</name>
    <dbReference type="NCBI Taxonomy" id="1038014"/>
    <lineage>
        <taxon>Bacteria</taxon>
        <taxon>Pseudomonadati</taxon>
        <taxon>Bacteroidota</taxon>
        <taxon>Flavobacteriia</taxon>
        <taxon>Flavobacteriales</taxon>
        <taxon>Flavobacteriaceae</taxon>
        <taxon>Aquimarina</taxon>
    </lineage>
</organism>
<name>A0A1H7M2D2_AQUAM</name>
<evidence type="ECO:0000259" key="1">
    <source>
        <dbReference type="Pfam" id="PF17116"/>
    </source>
</evidence>
<reference evidence="2 3" key="1">
    <citation type="submission" date="2016-10" db="EMBL/GenBank/DDBJ databases">
        <authorList>
            <person name="de Groot N.N."/>
        </authorList>
    </citation>
    <scope>NUCLEOTIDE SEQUENCE [LARGE SCALE GENOMIC DNA]</scope>
    <source>
        <strain evidence="2 3">DSM 25232</strain>
    </source>
</reference>
<dbReference type="InterPro" id="IPR031345">
    <property type="entry name" value="T9SS_Plug_N"/>
</dbReference>
<accession>A0A1H7M2D2</accession>
<dbReference type="RefSeq" id="WP_091407283.1">
    <property type="nucleotide sequence ID" value="NZ_FOAB01000003.1"/>
</dbReference>
<evidence type="ECO:0000313" key="2">
    <source>
        <dbReference type="EMBL" id="SEL05420.1"/>
    </source>
</evidence>
<evidence type="ECO:0000313" key="3">
    <source>
        <dbReference type="Proteomes" id="UP000198521"/>
    </source>
</evidence>
<dbReference type="Pfam" id="PF17116">
    <property type="entry name" value="T9SS_plug_1st"/>
    <property type="match status" value="1"/>
</dbReference>
<dbReference type="AlphaFoldDB" id="A0A1H7M2D2"/>
<protein>
    <recommendedName>
        <fullName evidence="1">Type 9 secretion system plug protein N-terminal domain-containing protein</fullName>
    </recommendedName>
</protein>
<feature type="domain" description="Type 9 secretion system plug protein N-terminal" evidence="1">
    <location>
        <begin position="37"/>
        <end position="159"/>
    </location>
</feature>
<keyword evidence="3" id="KW-1185">Reference proteome</keyword>
<gene>
    <name evidence="2" type="ORF">SAMN04487910_1573</name>
</gene>